<feature type="domain" description="SEA" evidence="2">
    <location>
        <begin position="136"/>
        <end position="261"/>
    </location>
</feature>
<keyword evidence="1" id="KW-1133">Transmembrane helix</keyword>
<dbReference type="KEGG" id="clum:117741953"/>
<sequence length="261" mass="29202">MDVEMQAIRRNGNDGPAYYCNEPVTAGNGGGVACRIPDATENHSLLSEQSLCQTTSRNGETGPSDHATEAQRTLGNTFTLQEMTSVCRKSREKIKLWLIVASVLVFICAVIVISLVVCSAIHEDVDENFDSSLFTVPRSFNGSFRLPNQTFTEELFTLSSNESQVLTAGLQEKLSDLYRTSPALGRYFSGVEIHAFRNGSVIADYQLTFLMPEEQQDQLRNITLSREMVYNVFRQFLNDQEADESGQMYVDPASLNMFLRH</sequence>
<dbReference type="InterPro" id="IPR000082">
    <property type="entry name" value="SEA_dom"/>
</dbReference>
<reference evidence="3" key="2">
    <citation type="submission" date="2025-09" db="UniProtKB">
        <authorList>
            <consortium name="Ensembl"/>
        </authorList>
    </citation>
    <scope>IDENTIFICATION</scope>
</reference>
<dbReference type="Gene3D" id="3.30.70.960">
    <property type="entry name" value="SEA domain"/>
    <property type="match status" value="1"/>
</dbReference>
<evidence type="ECO:0000259" key="2">
    <source>
        <dbReference type="PROSITE" id="PS50024"/>
    </source>
</evidence>
<gene>
    <name evidence="3" type="primary">LOC117741953</name>
</gene>
<accession>A0A8C3A7Q8</accession>
<dbReference type="SUPFAM" id="SSF82671">
    <property type="entry name" value="SEA domain"/>
    <property type="match status" value="1"/>
</dbReference>
<dbReference type="InterPro" id="IPR036364">
    <property type="entry name" value="SEA_dom_sf"/>
</dbReference>
<dbReference type="InterPro" id="IPR033223">
    <property type="entry name" value="TTMP"/>
</dbReference>
<dbReference type="GeneTree" id="ENSGT00940000168248"/>
<feature type="transmembrane region" description="Helical" evidence="1">
    <location>
        <begin position="96"/>
        <end position="117"/>
    </location>
</feature>
<organism evidence="3 4">
    <name type="scientific">Cyclopterus lumpus</name>
    <name type="common">Lumpsucker</name>
    <dbReference type="NCBI Taxonomy" id="8103"/>
    <lineage>
        <taxon>Eukaryota</taxon>
        <taxon>Metazoa</taxon>
        <taxon>Chordata</taxon>
        <taxon>Craniata</taxon>
        <taxon>Vertebrata</taxon>
        <taxon>Euteleostomi</taxon>
        <taxon>Actinopterygii</taxon>
        <taxon>Neopterygii</taxon>
        <taxon>Teleostei</taxon>
        <taxon>Neoteleostei</taxon>
        <taxon>Acanthomorphata</taxon>
        <taxon>Eupercaria</taxon>
        <taxon>Perciformes</taxon>
        <taxon>Cottioidei</taxon>
        <taxon>Cottales</taxon>
        <taxon>Cyclopteridae</taxon>
        <taxon>Cyclopterus</taxon>
    </lineage>
</organism>
<dbReference type="Ensembl" id="ENSCLMT00005040404.1">
    <property type="protein sequence ID" value="ENSCLMP00005038929.1"/>
    <property type="gene ID" value="ENSCLMG00005018421.1"/>
</dbReference>
<dbReference type="Proteomes" id="UP000694565">
    <property type="component" value="Unplaced"/>
</dbReference>
<evidence type="ECO:0000313" key="3">
    <source>
        <dbReference type="Ensembl" id="ENSCLMP00005038929.1"/>
    </source>
</evidence>
<proteinExistence type="predicted"/>
<name>A0A8C3A7Q8_CYCLU</name>
<dbReference type="PANTHER" id="PTHR14636">
    <property type="entry name" value="TPA-INDUCED TRANSMEMBRANE PROTEIN"/>
    <property type="match status" value="1"/>
</dbReference>
<keyword evidence="4" id="KW-1185">Reference proteome</keyword>
<evidence type="ECO:0000256" key="1">
    <source>
        <dbReference type="SAM" id="Phobius"/>
    </source>
</evidence>
<dbReference type="OrthoDB" id="8879801at2759"/>
<dbReference type="GeneID" id="117741953"/>
<keyword evidence="1" id="KW-0472">Membrane</keyword>
<dbReference type="RefSeq" id="XP_034405135.1">
    <property type="nucleotide sequence ID" value="XM_034549244.1"/>
</dbReference>
<dbReference type="PANTHER" id="PTHR14636:SF1">
    <property type="entry name" value="TPA-INDUCED TRANSMEMBRANE PROTEIN"/>
    <property type="match status" value="1"/>
</dbReference>
<keyword evidence="1" id="KW-0812">Transmembrane</keyword>
<dbReference type="AlphaFoldDB" id="A0A8C3A7Q8"/>
<evidence type="ECO:0000313" key="4">
    <source>
        <dbReference type="Proteomes" id="UP000694565"/>
    </source>
</evidence>
<protein>
    <recommendedName>
        <fullName evidence="2">SEA domain-containing protein</fullName>
    </recommendedName>
</protein>
<dbReference type="PROSITE" id="PS50024">
    <property type="entry name" value="SEA"/>
    <property type="match status" value="1"/>
</dbReference>
<reference evidence="3" key="1">
    <citation type="submission" date="2025-08" db="UniProtKB">
        <authorList>
            <consortium name="Ensembl"/>
        </authorList>
    </citation>
    <scope>IDENTIFICATION</scope>
</reference>
<dbReference type="Pfam" id="PF01390">
    <property type="entry name" value="SEA"/>
    <property type="match status" value="1"/>
</dbReference>